<dbReference type="GO" id="GO:0004803">
    <property type="term" value="F:transposase activity"/>
    <property type="evidence" value="ECO:0007669"/>
    <property type="project" value="InterPro"/>
</dbReference>
<evidence type="ECO:0000313" key="2">
    <source>
        <dbReference type="EMBL" id="OBV40357.1"/>
    </source>
</evidence>
<dbReference type="RefSeq" id="WP_065307112.1">
    <property type="nucleotide sequence ID" value="NZ_LOCQ01000048.1"/>
</dbReference>
<dbReference type="SUPFAM" id="SSF143422">
    <property type="entry name" value="Transposase IS200-like"/>
    <property type="match status" value="1"/>
</dbReference>
<dbReference type="EMBL" id="LOCQ01000048">
    <property type="protein sequence ID" value="OBV40357.1"/>
    <property type="molecule type" value="Genomic_DNA"/>
</dbReference>
<gene>
    <name evidence="2" type="ORF">ASR47_1015116</name>
</gene>
<name>A0A1A7C3R2_9BURK</name>
<dbReference type="Proteomes" id="UP000092713">
    <property type="component" value="Unassembled WGS sequence"/>
</dbReference>
<sequence>MRYRRTFQPGGSFFFTVVMAHRRPIFASADAVALLREAFRVVRKARPFDIDAIVVLPDHLHCIWTLPDGDADFMTRWRLIKTWFSKHSAFKNIWQHRYWEHLLRDERDFEHHVDYIHFNPVRHGLANRVVEWPYSSFHRYVARGIYAADWGGAFLERVGVGRQ</sequence>
<dbReference type="NCBIfam" id="NF047646">
    <property type="entry name" value="REP_Tyr_transpos"/>
    <property type="match status" value="1"/>
</dbReference>
<dbReference type="SMART" id="SM01321">
    <property type="entry name" value="Y1_Tnp"/>
    <property type="match status" value="1"/>
</dbReference>
<dbReference type="InterPro" id="IPR036515">
    <property type="entry name" value="Transposase_17_sf"/>
</dbReference>
<dbReference type="PANTHER" id="PTHR36966:SF1">
    <property type="entry name" value="REP-ASSOCIATED TYROSINE TRANSPOSASE"/>
    <property type="match status" value="1"/>
</dbReference>
<dbReference type="InterPro" id="IPR052715">
    <property type="entry name" value="RAYT_transposase"/>
</dbReference>
<reference evidence="2 3" key="1">
    <citation type="submission" date="2016-04" db="EMBL/GenBank/DDBJ databases">
        <title>Draft genome sequence of Janthinobacterium psychrotolerans sp. nov., isolated from freshwater sediments in Denmark.</title>
        <authorList>
            <person name="Gong X."/>
            <person name="Skrivergaard S."/>
            <person name="Korsgaard B.S."/>
            <person name="Schreiber L."/>
            <person name="Marshall I.P."/>
            <person name="Finster K."/>
            <person name="Schramm A."/>
        </authorList>
    </citation>
    <scope>NUCLEOTIDE SEQUENCE [LARGE SCALE GENOMIC DNA]</scope>
    <source>
        <strain evidence="2 3">S3-2</strain>
    </source>
</reference>
<protein>
    <submittedName>
        <fullName evidence="2">Putative transposase</fullName>
    </submittedName>
</protein>
<proteinExistence type="predicted"/>
<keyword evidence="3" id="KW-1185">Reference proteome</keyword>
<comment type="caution">
    <text evidence="2">The sequence shown here is derived from an EMBL/GenBank/DDBJ whole genome shotgun (WGS) entry which is preliminary data.</text>
</comment>
<dbReference type="AlphaFoldDB" id="A0A1A7C3R2"/>
<dbReference type="STRING" id="1747903.ASR47_1015116"/>
<dbReference type="Gene3D" id="3.30.70.1290">
    <property type="entry name" value="Transposase IS200-like"/>
    <property type="match status" value="1"/>
</dbReference>
<evidence type="ECO:0000313" key="3">
    <source>
        <dbReference type="Proteomes" id="UP000092713"/>
    </source>
</evidence>
<dbReference type="PANTHER" id="PTHR36966">
    <property type="entry name" value="REP-ASSOCIATED TYROSINE TRANSPOSASE"/>
    <property type="match status" value="1"/>
</dbReference>
<evidence type="ECO:0000259" key="1">
    <source>
        <dbReference type="SMART" id="SM01321"/>
    </source>
</evidence>
<dbReference type="InterPro" id="IPR002686">
    <property type="entry name" value="Transposase_17"/>
</dbReference>
<feature type="domain" description="Transposase IS200-like" evidence="1">
    <location>
        <begin position="8"/>
        <end position="119"/>
    </location>
</feature>
<dbReference type="GO" id="GO:0043565">
    <property type="term" value="F:sequence-specific DNA binding"/>
    <property type="evidence" value="ECO:0007669"/>
    <property type="project" value="TreeGrafter"/>
</dbReference>
<dbReference type="GO" id="GO:0006313">
    <property type="term" value="P:DNA transposition"/>
    <property type="evidence" value="ECO:0007669"/>
    <property type="project" value="InterPro"/>
</dbReference>
<organism evidence="2 3">
    <name type="scientific">Janthinobacterium psychrotolerans</name>
    <dbReference type="NCBI Taxonomy" id="1747903"/>
    <lineage>
        <taxon>Bacteria</taxon>
        <taxon>Pseudomonadati</taxon>
        <taxon>Pseudomonadota</taxon>
        <taxon>Betaproteobacteria</taxon>
        <taxon>Burkholderiales</taxon>
        <taxon>Oxalobacteraceae</taxon>
        <taxon>Janthinobacterium</taxon>
    </lineage>
</organism>
<dbReference type="PATRIC" id="fig|1747903.4.peg.3989"/>
<dbReference type="OrthoDB" id="9794403at2"/>
<accession>A0A1A7C3R2</accession>